<gene>
    <name evidence="1" type="ORF">OP10G_2495</name>
</gene>
<proteinExistence type="predicted"/>
<dbReference type="EMBL" id="CP007139">
    <property type="protein sequence ID" value="AIE85863.1"/>
    <property type="molecule type" value="Genomic_DNA"/>
</dbReference>
<dbReference type="HOGENOM" id="CLU_054566_0_0_0"/>
<dbReference type="InterPro" id="IPR046038">
    <property type="entry name" value="DUF5996"/>
</dbReference>
<accession>A0A068NQM6</accession>
<dbReference type="eggNOG" id="ENOG502Z7SC">
    <property type="taxonomic scope" value="Bacteria"/>
</dbReference>
<name>A0A068NQM6_FIMGI</name>
<dbReference type="STRING" id="661478.OP10G_2495"/>
<keyword evidence="2" id="KW-1185">Reference proteome</keyword>
<dbReference type="Proteomes" id="UP000027982">
    <property type="component" value="Chromosome"/>
</dbReference>
<dbReference type="Pfam" id="PF19459">
    <property type="entry name" value="DUF5996"/>
    <property type="match status" value="1"/>
</dbReference>
<protein>
    <recommendedName>
        <fullName evidence="3">Ava_C0101 and related proteins</fullName>
    </recommendedName>
</protein>
<reference evidence="1 2" key="1">
    <citation type="journal article" date="2014" name="PLoS ONE">
        <title>The first complete genome sequence of the class fimbriimonadia in the phylum armatimonadetes.</title>
        <authorList>
            <person name="Hu Z.Y."/>
            <person name="Wang Y.Z."/>
            <person name="Im W.T."/>
            <person name="Wang S.Y."/>
            <person name="Zhao G.P."/>
            <person name="Zheng H.J."/>
            <person name="Quan Z.X."/>
        </authorList>
    </citation>
    <scope>NUCLEOTIDE SEQUENCE [LARGE SCALE GENOMIC DNA]</scope>
    <source>
        <strain evidence="1">Gsoil 348</strain>
    </source>
</reference>
<evidence type="ECO:0000313" key="2">
    <source>
        <dbReference type="Proteomes" id="UP000027982"/>
    </source>
</evidence>
<dbReference type="AlphaFoldDB" id="A0A068NQM6"/>
<sequence>MWADTYATLHMWTQIVGKVCLALTPRSNHYWNIAFQVGASGLITPVMPYGDRSFSVIFNFLEDNLEIHCSDGGLRRLKLEPMSVATFYRRFKVELRSMGIEVKIWPMPVEIPNPIRFTDDEMHASYNDDQVRAWWRAMLAMKPVMEEFRCEFVGKCSPVHFFWGSFDLAVTRFSGHRAPPKPEMGDMYAEAYSHEVISHGFWPGSGPVHEAAFYAYAVPEPAGFATASIEPSAAYYHSELHEYILPYEAVRTASSPEATLLAFLRTTYNAGADLGNWDRKELERWRWARTSKSEAS</sequence>
<organism evidence="1 2">
    <name type="scientific">Fimbriimonas ginsengisoli Gsoil 348</name>
    <dbReference type="NCBI Taxonomy" id="661478"/>
    <lineage>
        <taxon>Bacteria</taxon>
        <taxon>Bacillati</taxon>
        <taxon>Armatimonadota</taxon>
        <taxon>Fimbriimonadia</taxon>
        <taxon>Fimbriimonadales</taxon>
        <taxon>Fimbriimonadaceae</taxon>
        <taxon>Fimbriimonas</taxon>
    </lineage>
</organism>
<evidence type="ECO:0008006" key="3">
    <source>
        <dbReference type="Google" id="ProtNLM"/>
    </source>
</evidence>
<dbReference type="KEGG" id="fgi:OP10G_2495"/>
<evidence type="ECO:0000313" key="1">
    <source>
        <dbReference type="EMBL" id="AIE85863.1"/>
    </source>
</evidence>